<reference evidence="3 4" key="1">
    <citation type="submission" date="2018-10" db="EMBL/GenBank/DDBJ databases">
        <title>Phylogenomics of Brevibacillus.</title>
        <authorList>
            <person name="Dunlap C."/>
        </authorList>
    </citation>
    <scope>NUCLEOTIDE SEQUENCE [LARGE SCALE GENOMIC DNA]</scope>
    <source>
        <strain evidence="3 4">JCM 12215</strain>
    </source>
</reference>
<feature type="compositionally biased region" description="Basic residues" evidence="2">
    <location>
        <begin position="33"/>
        <end position="49"/>
    </location>
</feature>
<dbReference type="OrthoDB" id="2474865at2"/>
<evidence type="ECO:0000256" key="2">
    <source>
        <dbReference type="SAM" id="MobiDB-lite"/>
    </source>
</evidence>
<sequence>MRNDPNFEENPHQVYNNEAQPLEQTGEPLPGSKKVKQQNHSRQIKTREG</sequence>
<protein>
    <submittedName>
        <fullName evidence="3">Small acid-soluble spore protein P</fullName>
    </submittedName>
</protein>
<feature type="region of interest" description="Disordered" evidence="2">
    <location>
        <begin position="1"/>
        <end position="49"/>
    </location>
</feature>
<proteinExistence type="predicted"/>
<gene>
    <name evidence="3" type="ORF">EDM52_12715</name>
</gene>
<evidence type="ECO:0000313" key="4">
    <source>
        <dbReference type="Proteomes" id="UP000282028"/>
    </source>
</evidence>
<dbReference type="RefSeq" id="WP_122909355.1">
    <property type="nucleotide sequence ID" value="NZ_CBCSBE010000012.1"/>
</dbReference>
<evidence type="ECO:0000256" key="1">
    <source>
        <dbReference type="ARBA" id="ARBA00022969"/>
    </source>
</evidence>
<dbReference type="InterPro" id="IPR012614">
    <property type="entry name" value="SASP_SspP"/>
</dbReference>
<dbReference type="Pfam" id="PF08179">
    <property type="entry name" value="SspP"/>
    <property type="match status" value="1"/>
</dbReference>
<accession>A0A3M8CCH7</accession>
<dbReference type="AlphaFoldDB" id="A0A3M8CCH7"/>
<dbReference type="EMBL" id="RHHR01000019">
    <property type="protein sequence ID" value="RNB73359.1"/>
    <property type="molecule type" value="Genomic_DNA"/>
</dbReference>
<feature type="compositionally biased region" description="Polar residues" evidence="2">
    <location>
        <begin position="13"/>
        <end position="23"/>
    </location>
</feature>
<evidence type="ECO:0000313" key="3">
    <source>
        <dbReference type="EMBL" id="RNB73359.1"/>
    </source>
</evidence>
<dbReference type="Proteomes" id="UP000282028">
    <property type="component" value="Unassembled WGS sequence"/>
</dbReference>
<name>A0A3M8CCH7_9BACL</name>
<dbReference type="GO" id="GO:0030435">
    <property type="term" value="P:sporulation resulting in formation of a cellular spore"/>
    <property type="evidence" value="ECO:0007669"/>
    <property type="project" value="UniProtKB-KW"/>
</dbReference>
<keyword evidence="4" id="KW-1185">Reference proteome</keyword>
<comment type="caution">
    <text evidence="3">The sequence shown here is derived from an EMBL/GenBank/DDBJ whole genome shotgun (WGS) entry which is preliminary data.</text>
</comment>
<feature type="compositionally biased region" description="Basic and acidic residues" evidence="2">
    <location>
        <begin position="1"/>
        <end position="11"/>
    </location>
</feature>
<organism evidence="3 4">
    <name type="scientific">Brevibacillus invocatus</name>
    <dbReference type="NCBI Taxonomy" id="173959"/>
    <lineage>
        <taxon>Bacteria</taxon>
        <taxon>Bacillati</taxon>
        <taxon>Bacillota</taxon>
        <taxon>Bacilli</taxon>
        <taxon>Bacillales</taxon>
        <taxon>Paenibacillaceae</taxon>
        <taxon>Brevibacillus</taxon>
    </lineage>
</organism>
<keyword evidence="1" id="KW-0749">Sporulation</keyword>